<comment type="caution">
    <text evidence="3">The sequence shown here is derived from an EMBL/GenBank/DDBJ whole genome shotgun (WGS) entry which is preliminary data.</text>
</comment>
<organism evidence="3 4">
    <name type="scientific">Bifidobacterium callitrichidarum</name>
    <dbReference type="NCBI Taxonomy" id="2052941"/>
    <lineage>
        <taxon>Bacteria</taxon>
        <taxon>Bacillati</taxon>
        <taxon>Actinomycetota</taxon>
        <taxon>Actinomycetes</taxon>
        <taxon>Bifidobacteriales</taxon>
        <taxon>Bifidobacteriaceae</taxon>
        <taxon>Bifidobacterium</taxon>
    </lineage>
</organism>
<dbReference type="Proteomes" id="UP000245876">
    <property type="component" value="Unassembled WGS sequence"/>
</dbReference>
<accession>A0A2U2NC95</accession>
<feature type="region of interest" description="Disordered" evidence="2">
    <location>
        <begin position="226"/>
        <end position="264"/>
    </location>
</feature>
<dbReference type="NCBIfam" id="TIGR01868">
    <property type="entry name" value="casD_Cas5e"/>
    <property type="match status" value="1"/>
</dbReference>
<dbReference type="InterPro" id="IPR010147">
    <property type="entry name" value="CRISPR-assoc_prot_CasD"/>
</dbReference>
<dbReference type="GO" id="GO:0003723">
    <property type="term" value="F:RNA binding"/>
    <property type="evidence" value="ECO:0007669"/>
    <property type="project" value="InterPro"/>
</dbReference>
<dbReference type="InterPro" id="IPR021124">
    <property type="entry name" value="CRISPR-assoc_prot_Cas5"/>
</dbReference>
<reference evidence="3 4" key="1">
    <citation type="journal article" date="2018" name="Int. J. Syst. Evol. Microbiol.">
        <title>Bifidobacterium callitrichidarum sp. nov. from the faeces of the emperor tamarin (Saguinus imperator).</title>
        <authorList>
            <person name="Modesto M."/>
            <person name="Michelini S."/>
            <person name="Sansosti M.C."/>
            <person name="De Filippo C."/>
            <person name="Cavalieri D."/>
            <person name="Qvirist L."/>
            <person name="Andlid T."/>
            <person name="Spiezio C."/>
            <person name="Sandri C."/>
            <person name="Pascarelli S."/>
            <person name="Sgorbati B."/>
            <person name="Mattarelli P."/>
        </authorList>
    </citation>
    <scope>NUCLEOTIDE SEQUENCE [LARGE SCALE GENOMIC DNA]</scope>
    <source>
        <strain evidence="3 4">TRI 5</strain>
    </source>
</reference>
<dbReference type="GO" id="GO:0051607">
    <property type="term" value="P:defense response to virus"/>
    <property type="evidence" value="ECO:0007669"/>
    <property type="project" value="UniProtKB-KW"/>
</dbReference>
<dbReference type="EMBL" id="QFFM01000003">
    <property type="protein sequence ID" value="PWG66654.1"/>
    <property type="molecule type" value="Genomic_DNA"/>
</dbReference>
<evidence type="ECO:0000313" key="3">
    <source>
        <dbReference type="EMBL" id="PWG66654.1"/>
    </source>
</evidence>
<gene>
    <name evidence="3" type="primary">cas5e</name>
    <name evidence="3" type="ORF">DF196_01765</name>
</gene>
<dbReference type="GO" id="GO:0043571">
    <property type="term" value="P:maintenance of CRISPR repeat elements"/>
    <property type="evidence" value="ECO:0007669"/>
    <property type="project" value="InterPro"/>
</dbReference>
<evidence type="ECO:0000313" key="4">
    <source>
        <dbReference type="Proteomes" id="UP000245876"/>
    </source>
</evidence>
<dbReference type="Pfam" id="PF09704">
    <property type="entry name" value="Cas_Cas5d"/>
    <property type="match status" value="1"/>
</dbReference>
<feature type="region of interest" description="Disordered" evidence="2">
    <location>
        <begin position="1"/>
        <end position="33"/>
    </location>
</feature>
<sequence length="264" mass="29560">MGRPYRRRHQRSRQAWRARHPRPAARKRGDHRGGQPVTVLIFTVAAPLMSWGDYGRLNIRNTRKEPTKSGIIGLIANALGMGRTDSLSRFETMRIGVRVDQEGQWNTDFQTCDAGSKNYTMHKDYIADAKFTIGIEDTDENLREYCKALAFPQRPLYFGRRAFAPSEPLRPHIVESSLEDELLAGEGRVVVEPKDDDGQAEVVFDSPTSFAPKSRGWAPRLQKTIRAASPRKFGDRGTGTGSSNETSGLLDPVDFYPPVAGDKQ</sequence>
<feature type="compositionally biased region" description="Basic residues" evidence="2">
    <location>
        <begin position="1"/>
        <end position="30"/>
    </location>
</feature>
<evidence type="ECO:0000256" key="1">
    <source>
        <dbReference type="ARBA" id="ARBA00023118"/>
    </source>
</evidence>
<dbReference type="AlphaFoldDB" id="A0A2U2NC95"/>
<name>A0A2U2NC95_9BIFI</name>
<dbReference type="InterPro" id="IPR013422">
    <property type="entry name" value="CRISPR-assoc_prot_Cas5_N"/>
</dbReference>
<protein>
    <submittedName>
        <fullName evidence="3">Type I-E CRISPR-associated protein Cas5/CasD</fullName>
    </submittedName>
</protein>
<evidence type="ECO:0000256" key="2">
    <source>
        <dbReference type="SAM" id="MobiDB-lite"/>
    </source>
</evidence>
<dbReference type="NCBIfam" id="TIGR02593">
    <property type="entry name" value="CRISPR_cas5"/>
    <property type="match status" value="1"/>
</dbReference>
<dbReference type="CDD" id="cd09756">
    <property type="entry name" value="Cas5_I-E"/>
    <property type="match status" value="1"/>
</dbReference>
<keyword evidence="1" id="KW-0051">Antiviral defense</keyword>
<dbReference type="Gene3D" id="3.30.70.2660">
    <property type="match status" value="1"/>
</dbReference>
<keyword evidence="4" id="KW-1185">Reference proteome</keyword>
<proteinExistence type="predicted"/>